<proteinExistence type="predicted"/>
<accession>A0A7W7AY20</accession>
<dbReference type="RefSeq" id="WP_184063374.1">
    <property type="nucleotide sequence ID" value="NZ_JACHNZ010000001.1"/>
</dbReference>
<protein>
    <submittedName>
        <fullName evidence="1">Uncharacterized protein (DUF2336 family)</fullName>
    </submittedName>
</protein>
<dbReference type="AlphaFoldDB" id="A0A7W7AY20"/>
<dbReference type="Proteomes" id="UP000566324">
    <property type="component" value="Unassembled WGS sequence"/>
</dbReference>
<evidence type="ECO:0000313" key="2">
    <source>
        <dbReference type="Proteomes" id="UP000566324"/>
    </source>
</evidence>
<gene>
    <name evidence="1" type="ORF">GGQ98_000060</name>
</gene>
<dbReference type="Pfam" id="PF10098">
    <property type="entry name" value="DUF2336"/>
    <property type="match status" value="1"/>
</dbReference>
<keyword evidence="2" id="KW-1185">Reference proteome</keyword>
<dbReference type="InterPro" id="IPR019285">
    <property type="entry name" value="DUF2336"/>
</dbReference>
<evidence type="ECO:0000313" key="1">
    <source>
        <dbReference type="EMBL" id="MBB4630459.1"/>
    </source>
</evidence>
<sequence length="380" mass="41849">MPLDRPIDVQALLGLAAGRSGAARAQLANAVADLFLPAAQRLTDQQRAMMTDVLGRLLGTVEMEVRRHLVEALARSPATQPDLEARLASDSIEVARPILERSSVVRNHALMEIVIQCAEEHRMAIALRETVSPPLTEALAERGLKGSEDDVLESLIRTEDAVLSRRAMELLVAESKRNGQFQQPLLTQNDLPVDLAREIYWWVAAALRRHILKSFVIDQAVLDPMIERAAKRAMVEHDDTQSVQSRALQLARRLGDLGELTDGFLLRTLRQGRLSLFTAAFAARAKIAFNTVWRIVTDPASESFIVLAKAVDVSRDATASLVLVLGDLNNAARARPPSALAEILMLHDDLDVAAARRVLHYWQLDTGLRQAIDDLNGDTA</sequence>
<name>A0A7W7AY20_9SPHN</name>
<organism evidence="1 2">
    <name type="scientific">Sphingosinicella soli</name>
    <dbReference type="NCBI Taxonomy" id="333708"/>
    <lineage>
        <taxon>Bacteria</taxon>
        <taxon>Pseudomonadati</taxon>
        <taxon>Pseudomonadota</taxon>
        <taxon>Alphaproteobacteria</taxon>
        <taxon>Sphingomonadales</taxon>
        <taxon>Sphingosinicellaceae</taxon>
        <taxon>Sphingosinicella</taxon>
    </lineage>
</organism>
<dbReference type="EMBL" id="JACHNZ010000001">
    <property type="protein sequence ID" value="MBB4630459.1"/>
    <property type="molecule type" value="Genomic_DNA"/>
</dbReference>
<comment type="caution">
    <text evidence="1">The sequence shown here is derived from an EMBL/GenBank/DDBJ whole genome shotgun (WGS) entry which is preliminary data.</text>
</comment>
<reference evidence="1 2" key="1">
    <citation type="submission" date="2020-08" db="EMBL/GenBank/DDBJ databases">
        <title>Genomic Encyclopedia of Type Strains, Phase IV (KMG-IV): sequencing the most valuable type-strain genomes for metagenomic binning, comparative biology and taxonomic classification.</title>
        <authorList>
            <person name="Goeker M."/>
        </authorList>
    </citation>
    <scope>NUCLEOTIDE SEQUENCE [LARGE SCALE GENOMIC DNA]</scope>
    <source>
        <strain evidence="1 2">DSM 17328</strain>
    </source>
</reference>